<protein>
    <submittedName>
        <fullName evidence="1">Uncharacterized protein</fullName>
    </submittedName>
</protein>
<evidence type="ECO:0000313" key="2">
    <source>
        <dbReference type="Proteomes" id="UP000827092"/>
    </source>
</evidence>
<dbReference type="EMBL" id="JAFNEN010001048">
    <property type="protein sequence ID" value="KAG8175196.1"/>
    <property type="molecule type" value="Genomic_DNA"/>
</dbReference>
<dbReference type="Proteomes" id="UP000827092">
    <property type="component" value="Unassembled WGS sequence"/>
</dbReference>
<accession>A0AAV6TU46</accession>
<name>A0AAV6TU46_9ARAC</name>
<keyword evidence="2" id="KW-1185">Reference proteome</keyword>
<sequence length="187" mass="22006">MDAAIEPMVKDLQQASPIFQKLFNDTCNGYTNLTPQERTEAETLFKEKFPEYPHDLRYLECQWLISKTNFGLPENVQEPACSKDIYDPGNKRYLKPHVLPARKRRVPAKFNIAEFLREKRENADYQTISTQDRDFIKDLMDDLHEDKVRNDQRSDMALNKIVQMAVILNGVLPYRLMEPHPERNVIH</sequence>
<dbReference type="AlphaFoldDB" id="A0AAV6TU46"/>
<evidence type="ECO:0000313" key="1">
    <source>
        <dbReference type="EMBL" id="KAG8175196.1"/>
    </source>
</evidence>
<comment type="caution">
    <text evidence="1">The sequence shown here is derived from an EMBL/GenBank/DDBJ whole genome shotgun (WGS) entry which is preliminary data.</text>
</comment>
<organism evidence="1 2">
    <name type="scientific">Oedothorax gibbosus</name>
    <dbReference type="NCBI Taxonomy" id="931172"/>
    <lineage>
        <taxon>Eukaryota</taxon>
        <taxon>Metazoa</taxon>
        <taxon>Ecdysozoa</taxon>
        <taxon>Arthropoda</taxon>
        <taxon>Chelicerata</taxon>
        <taxon>Arachnida</taxon>
        <taxon>Araneae</taxon>
        <taxon>Araneomorphae</taxon>
        <taxon>Entelegynae</taxon>
        <taxon>Araneoidea</taxon>
        <taxon>Linyphiidae</taxon>
        <taxon>Erigoninae</taxon>
        <taxon>Oedothorax</taxon>
    </lineage>
</organism>
<proteinExistence type="predicted"/>
<reference evidence="1 2" key="1">
    <citation type="journal article" date="2022" name="Nat. Ecol. Evol.">
        <title>A masculinizing supergene underlies an exaggerated male reproductive morph in a spider.</title>
        <authorList>
            <person name="Hendrickx F."/>
            <person name="De Corte Z."/>
            <person name="Sonet G."/>
            <person name="Van Belleghem S.M."/>
            <person name="Kostlbacher S."/>
            <person name="Vangestel C."/>
        </authorList>
    </citation>
    <scope>NUCLEOTIDE SEQUENCE [LARGE SCALE GENOMIC DNA]</scope>
    <source>
        <strain evidence="1">W744_W776</strain>
    </source>
</reference>
<gene>
    <name evidence="1" type="ORF">JTE90_022619</name>
</gene>